<reference evidence="1 2" key="1">
    <citation type="submission" date="2017-11" db="EMBL/GenBank/DDBJ databases">
        <title>Comparative genomics of Botrytis spp.</title>
        <authorList>
            <person name="Valero-Jimenez C.A."/>
            <person name="Tapia P."/>
            <person name="Veloso J."/>
            <person name="Silva-Moreno E."/>
            <person name="Staats M."/>
            <person name="Valdes J.H."/>
            <person name="Van Kan J.A.L."/>
        </authorList>
    </citation>
    <scope>NUCLEOTIDE SEQUENCE [LARGE SCALE GENOMIC DNA]</scope>
    <source>
        <strain evidence="1 2">MUCL2830</strain>
    </source>
</reference>
<dbReference type="EMBL" id="PHWZ01000065">
    <property type="protein sequence ID" value="TEY75126.1"/>
    <property type="molecule type" value="Genomic_DNA"/>
</dbReference>
<dbReference type="OrthoDB" id="406838at2759"/>
<comment type="caution">
    <text evidence="1">The sequence shown here is derived from an EMBL/GenBank/DDBJ whole genome shotgun (WGS) entry which is preliminary data.</text>
</comment>
<protein>
    <recommendedName>
        <fullName evidence="3">Fucose-specific lectin</fullName>
    </recommendedName>
</protein>
<proteinExistence type="predicted"/>
<accession>A0A4Y8D9W3</accession>
<evidence type="ECO:0000313" key="1">
    <source>
        <dbReference type="EMBL" id="TEY75126.1"/>
    </source>
</evidence>
<sequence>MVTQPALGGVTATVTSGSTTALQGATLSTTQSEVESTSLTPLQDLTNLDPVVISLPNGKVHAFAVGADLNLNHKWYSQPTGWSSWVSTGRKSASSPLVTHFGTATANSFVVLTAFTWTAIGDGVKKVLYGFRIKSLTLQRRSDSLAALDRRYDESMSIVGVELTTGDLLHIWTAKSVWATTWETWTGSGYCFSKPTIVCCKALCIDIFVFAADRGLRQLTHRPGTGWGTWQNLGGSFVYDREMQAHDELSLPQSQLLLAGLTSLESVLMGISIEVPQILLGVRLEVLHGHASAPLLFPLRKYKSHHLLRIFYWGMDTPRWHDGNNPVCMTKHDRYHDGSKLFDVTLGSEASNAAGMHQRGFVAVSM</sequence>
<dbReference type="SUPFAM" id="SSF89372">
    <property type="entry name" value="Fucose-specific lectin"/>
    <property type="match status" value="1"/>
</dbReference>
<evidence type="ECO:0008006" key="3">
    <source>
        <dbReference type="Google" id="ProtNLM"/>
    </source>
</evidence>
<gene>
    <name evidence="1" type="ORF">BOTCAL_0065g00280</name>
</gene>
<organism evidence="1 2">
    <name type="scientific">Botryotinia calthae</name>
    <dbReference type="NCBI Taxonomy" id="38488"/>
    <lineage>
        <taxon>Eukaryota</taxon>
        <taxon>Fungi</taxon>
        <taxon>Dikarya</taxon>
        <taxon>Ascomycota</taxon>
        <taxon>Pezizomycotina</taxon>
        <taxon>Leotiomycetes</taxon>
        <taxon>Helotiales</taxon>
        <taxon>Sclerotiniaceae</taxon>
        <taxon>Botryotinia</taxon>
    </lineage>
</organism>
<dbReference type="Proteomes" id="UP000297299">
    <property type="component" value="Unassembled WGS sequence"/>
</dbReference>
<keyword evidence="2" id="KW-1185">Reference proteome</keyword>
<name>A0A4Y8D9W3_9HELO</name>
<dbReference type="AlphaFoldDB" id="A0A4Y8D9W3"/>
<evidence type="ECO:0000313" key="2">
    <source>
        <dbReference type="Proteomes" id="UP000297299"/>
    </source>
</evidence>
<dbReference type="STRING" id="38488.A0A4Y8D9W3"/>